<comment type="caution">
    <text evidence="2">The sequence shown here is derived from an EMBL/GenBank/DDBJ whole genome shotgun (WGS) entry which is preliminary data.</text>
</comment>
<dbReference type="RefSeq" id="WP_377832412.1">
    <property type="nucleotide sequence ID" value="NZ_JBHRSK010000004.1"/>
</dbReference>
<proteinExistence type="predicted"/>
<name>A0ABV7AEH0_9RHOB</name>
<protein>
    <submittedName>
        <fullName evidence="2">Uncharacterized protein</fullName>
    </submittedName>
</protein>
<reference evidence="3" key="1">
    <citation type="journal article" date="2019" name="Int. J. Syst. Evol. Microbiol.">
        <title>The Global Catalogue of Microorganisms (GCM) 10K type strain sequencing project: providing services to taxonomists for standard genome sequencing and annotation.</title>
        <authorList>
            <consortium name="The Broad Institute Genomics Platform"/>
            <consortium name="The Broad Institute Genome Sequencing Center for Infectious Disease"/>
            <person name="Wu L."/>
            <person name="Ma J."/>
        </authorList>
    </citation>
    <scope>NUCLEOTIDE SEQUENCE [LARGE SCALE GENOMIC DNA]</scope>
    <source>
        <strain evidence="3">KCTC 62192</strain>
    </source>
</reference>
<accession>A0ABV7AEH0</accession>
<keyword evidence="1" id="KW-0732">Signal</keyword>
<evidence type="ECO:0000313" key="3">
    <source>
        <dbReference type="Proteomes" id="UP001595443"/>
    </source>
</evidence>
<evidence type="ECO:0000313" key="2">
    <source>
        <dbReference type="EMBL" id="MFC2967764.1"/>
    </source>
</evidence>
<dbReference type="EMBL" id="JBHRSK010000004">
    <property type="protein sequence ID" value="MFC2967764.1"/>
    <property type="molecule type" value="Genomic_DNA"/>
</dbReference>
<keyword evidence="3" id="KW-1185">Reference proteome</keyword>
<organism evidence="2 3">
    <name type="scientific">Acidimangrovimonas pyrenivorans</name>
    <dbReference type="NCBI Taxonomy" id="2030798"/>
    <lineage>
        <taxon>Bacteria</taxon>
        <taxon>Pseudomonadati</taxon>
        <taxon>Pseudomonadota</taxon>
        <taxon>Alphaproteobacteria</taxon>
        <taxon>Rhodobacterales</taxon>
        <taxon>Paracoccaceae</taxon>
        <taxon>Acidimangrovimonas</taxon>
    </lineage>
</organism>
<dbReference type="Proteomes" id="UP001595443">
    <property type="component" value="Unassembled WGS sequence"/>
</dbReference>
<gene>
    <name evidence="2" type="ORF">ACFOES_06640</name>
</gene>
<dbReference type="PROSITE" id="PS51257">
    <property type="entry name" value="PROKAR_LIPOPROTEIN"/>
    <property type="match status" value="1"/>
</dbReference>
<sequence length="342" mass="38460">MNRTLTTILPALAGIVLLFSTTAAAATACTNGVVCNQDYVESVSAEPSFAIDDIMGVFGHVFASLPDRVRVYPTENYFYFTFGYGGLTYAGNMRLDVKDRDAGILHFAYFNKLESWNGEVLTRYRPLSRADGVTVEKVAALLYRVTFNGKSTLFALNDLGDVQPPPGQIGEGEEYLGPVFDESGLQFYLLFHKRDRRFMFVLNEAGPKAEDLLAYSDGDPSILVGMRTGFAFYRDRYLDRKILIGVYADNVENNNYFDGPFDQLPDNFLKGDMLKDAILAVHPDLEGEIDRFGNFRSQEGRYLVNPYVNYSYLGDLEAFRRCGDAQLTRAAYYRCLQPPETD</sequence>
<feature type="signal peptide" evidence="1">
    <location>
        <begin position="1"/>
        <end position="25"/>
    </location>
</feature>
<feature type="chain" id="PRO_5045848470" evidence="1">
    <location>
        <begin position="26"/>
        <end position="342"/>
    </location>
</feature>
<evidence type="ECO:0000256" key="1">
    <source>
        <dbReference type="SAM" id="SignalP"/>
    </source>
</evidence>